<evidence type="ECO:0000259" key="1">
    <source>
        <dbReference type="Pfam" id="PF18193"/>
    </source>
</evidence>
<proteinExistence type="predicted"/>
<dbReference type="Gene3D" id="2.10.25.10">
    <property type="entry name" value="Laminin"/>
    <property type="match status" value="1"/>
</dbReference>
<reference evidence="2" key="1">
    <citation type="journal article" date="2023" name="Insect Mol. Biol.">
        <title>Genome sequencing provides insights into the evolution of gene families encoding plant cell wall-degrading enzymes in longhorned beetles.</title>
        <authorList>
            <person name="Shin N.R."/>
            <person name="Okamura Y."/>
            <person name="Kirsch R."/>
            <person name="Pauchet Y."/>
        </authorList>
    </citation>
    <scope>NUCLEOTIDE SEQUENCE</scope>
    <source>
        <strain evidence="2">AMC_N1</strain>
    </source>
</reference>
<dbReference type="InterPro" id="IPR040872">
    <property type="entry name" value="Fibrillin_U_N"/>
</dbReference>
<name>A0AAV8Y1F6_9CUCU</name>
<gene>
    <name evidence="2" type="ORF">NQ318_013654</name>
</gene>
<organism evidence="2 3">
    <name type="scientific">Aromia moschata</name>
    <dbReference type="NCBI Taxonomy" id="1265417"/>
    <lineage>
        <taxon>Eukaryota</taxon>
        <taxon>Metazoa</taxon>
        <taxon>Ecdysozoa</taxon>
        <taxon>Arthropoda</taxon>
        <taxon>Hexapoda</taxon>
        <taxon>Insecta</taxon>
        <taxon>Pterygota</taxon>
        <taxon>Neoptera</taxon>
        <taxon>Endopterygota</taxon>
        <taxon>Coleoptera</taxon>
        <taxon>Polyphaga</taxon>
        <taxon>Cucujiformia</taxon>
        <taxon>Chrysomeloidea</taxon>
        <taxon>Cerambycidae</taxon>
        <taxon>Cerambycinae</taxon>
        <taxon>Callichromatini</taxon>
        <taxon>Aromia</taxon>
    </lineage>
</organism>
<dbReference type="Pfam" id="PF18193">
    <property type="entry name" value="Fibrillin_U_N"/>
    <property type="match status" value="1"/>
</dbReference>
<evidence type="ECO:0000313" key="2">
    <source>
        <dbReference type="EMBL" id="KAJ8945204.1"/>
    </source>
</evidence>
<dbReference type="EMBL" id="JAPWTK010000226">
    <property type="protein sequence ID" value="KAJ8945204.1"/>
    <property type="molecule type" value="Genomic_DNA"/>
</dbReference>
<dbReference type="AlphaFoldDB" id="A0AAV8Y1F6"/>
<comment type="caution">
    <text evidence="2">The sequence shown here is derived from an EMBL/GenBank/DDBJ whole genome shotgun (WGS) entry which is preliminary data.</text>
</comment>
<dbReference type="Proteomes" id="UP001162162">
    <property type="component" value="Unassembled WGS sequence"/>
</dbReference>
<protein>
    <recommendedName>
        <fullName evidence="1">Fibrillin 1 unique N-terminal domain-containing protein</fullName>
    </recommendedName>
</protein>
<accession>A0AAV8Y1F6</accession>
<keyword evidence="3" id="KW-1185">Reference proteome</keyword>
<sequence>MYIYRDIQKNASKSAEKKNTPNVCRSRTRTYCCPGWERHKILGLCIKPKTRKSRGYDRDLSETKFRYLSEVMMHGFGELRGVRALMPFHPDNQS</sequence>
<feature type="domain" description="Fibrillin 1 unique N-terminal" evidence="1">
    <location>
        <begin position="20"/>
        <end position="37"/>
    </location>
</feature>
<evidence type="ECO:0000313" key="3">
    <source>
        <dbReference type="Proteomes" id="UP001162162"/>
    </source>
</evidence>